<accession>A0A368G213</accession>
<evidence type="ECO:0000259" key="8">
    <source>
        <dbReference type="PROSITE" id="PS50103"/>
    </source>
</evidence>
<comment type="caution">
    <text evidence="9">The sequence shown here is derived from an EMBL/GenBank/DDBJ whole genome shotgun (WGS) entry which is preliminary data.</text>
</comment>
<dbReference type="InterPro" id="IPR045072">
    <property type="entry name" value="MKRN-like"/>
</dbReference>
<keyword evidence="6 7" id="KW-0862">Zinc</keyword>
<reference evidence="9 10" key="1">
    <citation type="submission" date="2014-10" db="EMBL/GenBank/DDBJ databases">
        <title>Draft genome of the hookworm Ancylostoma caninum.</title>
        <authorList>
            <person name="Mitreva M."/>
        </authorList>
    </citation>
    <scope>NUCLEOTIDE SEQUENCE [LARGE SCALE GENOMIC DNA]</scope>
    <source>
        <strain evidence="9 10">Baltimore</strain>
    </source>
</reference>
<dbReference type="PANTHER" id="PTHR11224">
    <property type="entry name" value="MAKORIN-RELATED"/>
    <property type="match status" value="1"/>
</dbReference>
<dbReference type="PROSITE" id="PS50103">
    <property type="entry name" value="ZF_C3H1"/>
    <property type="match status" value="2"/>
</dbReference>
<comment type="catalytic activity">
    <reaction evidence="1">
        <text>S-ubiquitinyl-[E2 ubiquitin-conjugating enzyme]-L-cysteine + [acceptor protein]-L-lysine = [E2 ubiquitin-conjugating enzyme]-L-cysteine + N(6)-ubiquitinyl-[acceptor protein]-L-lysine.</text>
        <dbReference type="EC" id="2.3.2.27"/>
    </reaction>
</comment>
<evidence type="ECO:0000256" key="6">
    <source>
        <dbReference type="ARBA" id="ARBA00022833"/>
    </source>
</evidence>
<sequence length="121" mass="12935">MSPDAVNSSRVLCRYFASGCCSQGERCSYSHDRSAPADNVCRYYLKGNCSYGTGCRYDHVRPKKEAGAGLAGGTATKTKLSRSLPKPAKLPQPGLNIDAAEFVPSWKRATSGGCINILLSL</sequence>
<protein>
    <recommendedName>
        <fullName evidence="2">RING-type E3 ubiquitin transferase</fullName>
        <ecNumber evidence="2">2.3.2.27</ecNumber>
    </recommendedName>
</protein>
<dbReference type="EMBL" id="JOJR01000402">
    <property type="protein sequence ID" value="RCN38402.1"/>
    <property type="molecule type" value="Genomic_DNA"/>
</dbReference>
<feature type="domain" description="C3H1-type" evidence="8">
    <location>
        <begin position="7"/>
        <end position="34"/>
    </location>
</feature>
<evidence type="ECO:0000256" key="3">
    <source>
        <dbReference type="ARBA" id="ARBA00022723"/>
    </source>
</evidence>
<dbReference type="InterPro" id="IPR000571">
    <property type="entry name" value="Znf_CCCH"/>
</dbReference>
<dbReference type="Gene3D" id="4.10.1000.10">
    <property type="entry name" value="Zinc finger, CCCH-type"/>
    <property type="match status" value="1"/>
</dbReference>
<feature type="domain" description="C3H1-type" evidence="8">
    <location>
        <begin position="35"/>
        <end position="62"/>
    </location>
</feature>
<dbReference type="SMART" id="SM00356">
    <property type="entry name" value="ZnF_C3H1"/>
    <property type="match status" value="2"/>
</dbReference>
<organism evidence="9 10">
    <name type="scientific">Ancylostoma caninum</name>
    <name type="common">Dog hookworm</name>
    <dbReference type="NCBI Taxonomy" id="29170"/>
    <lineage>
        <taxon>Eukaryota</taxon>
        <taxon>Metazoa</taxon>
        <taxon>Ecdysozoa</taxon>
        <taxon>Nematoda</taxon>
        <taxon>Chromadorea</taxon>
        <taxon>Rhabditida</taxon>
        <taxon>Rhabditina</taxon>
        <taxon>Rhabditomorpha</taxon>
        <taxon>Strongyloidea</taxon>
        <taxon>Ancylostomatidae</taxon>
        <taxon>Ancylostomatinae</taxon>
        <taxon>Ancylostoma</taxon>
    </lineage>
</organism>
<evidence type="ECO:0000256" key="7">
    <source>
        <dbReference type="PROSITE-ProRule" id="PRU00723"/>
    </source>
</evidence>
<dbReference type="STRING" id="29170.A0A368G213"/>
<name>A0A368G213_ANCCA</name>
<proteinExistence type="predicted"/>
<gene>
    <name evidence="9" type="ORF">ANCCAN_15679</name>
</gene>
<dbReference type="GO" id="GO:0008270">
    <property type="term" value="F:zinc ion binding"/>
    <property type="evidence" value="ECO:0007669"/>
    <property type="project" value="UniProtKB-KW"/>
</dbReference>
<dbReference type="SUPFAM" id="SSF90229">
    <property type="entry name" value="CCCH zinc finger"/>
    <property type="match status" value="2"/>
</dbReference>
<keyword evidence="3 7" id="KW-0479">Metal-binding</keyword>
<dbReference type="InterPro" id="IPR041367">
    <property type="entry name" value="Znf-CCCH_4"/>
</dbReference>
<feature type="zinc finger region" description="C3H1-type" evidence="7">
    <location>
        <begin position="35"/>
        <end position="62"/>
    </location>
</feature>
<evidence type="ECO:0000256" key="1">
    <source>
        <dbReference type="ARBA" id="ARBA00000900"/>
    </source>
</evidence>
<evidence type="ECO:0000313" key="10">
    <source>
        <dbReference type="Proteomes" id="UP000252519"/>
    </source>
</evidence>
<evidence type="ECO:0000256" key="5">
    <source>
        <dbReference type="ARBA" id="ARBA00022771"/>
    </source>
</evidence>
<dbReference type="GO" id="GO:0000209">
    <property type="term" value="P:protein polyubiquitination"/>
    <property type="evidence" value="ECO:0007669"/>
    <property type="project" value="InterPro"/>
</dbReference>
<dbReference type="EC" id="2.3.2.27" evidence="2"/>
<dbReference type="Proteomes" id="UP000252519">
    <property type="component" value="Unassembled WGS sequence"/>
</dbReference>
<dbReference type="AlphaFoldDB" id="A0A368G213"/>
<keyword evidence="4" id="KW-0677">Repeat</keyword>
<evidence type="ECO:0000256" key="2">
    <source>
        <dbReference type="ARBA" id="ARBA00012483"/>
    </source>
</evidence>
<evidence type="ECO:0000256" key="4">
    <source>
        <dbReference type="ARBA" id="ARBA00022737"/>
    </source>
</evidence>
<dbReference type="Pfam" id="PF00642">
    <property type="entry name" value="zf-CCCH"/>
    <property type="match status" value="1"/>
</dbReference>
<feature type="zinc finger region" description="C3H1-type" evidence="7">
    <location>
        <begin position="7"/>
        <end position="34"/>
    </location>
</feature>
<dbReference type="PANTHER" id="PTHR11224:SF10">
    <property type="entry name" value="IP09428P-RELATED"/>
    <property type="match status" value="1"/>
</dbReference>
<dbReference type="InterPro" id="IPR036855">
    <property type="entry name" value="Znf_CCCH_sf"/>
</dbReference>
<dbReference type="Pfam" id="PF18044">
    <property type="entry name" value="zf-CCCH_4"/>
    <property type="match status" value="1"/>
</dbReference>
<keyword evidence="5 7" id="KW-0863">Zinc-finger</keyword>
<keyword evidence="10" id="KW-1185">Reference proteome</keyword>
<dbReference type="OrthoDB" id="411372at2759"/>
<evidence type="ECO:0000313" key="9">
    <source>
        <dbReference type="EMBL" id="RCN38402.1"/>
    </source>
</evidence>
<dbReference type="GO" id="GO:0061630">
    <property type="term" value="F:ubiquitin protein ligase activity"/>
    <property type="evidence" value="ECO:0007669"/>
    <property type="project" value="UniProtKB-EC"/>
</dbReference>